<dbReference type="EC" id="3.5.4.33" evidence="7"/>
<evidence type="ECO:0000313" key="9">
    <source>
        <dbReference type="EMBL" id="CCB88628.1"/>
    </source>
</evidence>
<dbReference type="NCBIfam" id="NF008113">
    <property type="entry name" value="PRK10860.1"/>
    <property type="match status" value="1"/>
</dbReference>
<name>F8L7A6_SIMNZ</name>
<dbReference type="GO" id="GO:0002100">
    <property type="term" value="P:tRNA wobble adenosine to inosine editing"/>
    <property type="evidence" value="ECO:0007669"/>
    <property type="project" value="UniProtKB-UniRule"/>
</dbReference>
<feature type="binding site" evidence="7">
    <location>
        <position position="88"/>
    </location>
    <ligand>
        <name>Zn(2+)</name>
        <dbReference type="ChEBI" id="CHEBI:29105"/>
        <note>catalytic</note>
    </ligand>
</feature>
<dbReference type="AlphaFoldDB" id="F8L7A6"/>
<organism evidence="9 10">
    <name type="scientific">Simkania negevensis (strain ATCC VR-1471 / DSM 27360 / Z)</name>
    <dbReference type="NCBI Taxonomy" id="331113"/>
    <lineage>
        <taxon>Bacteria</taxon>
        <taxon>Pseudomonadati</taxon>
        <taxon>Chlamydiota</taxon>
        <taxon>Chlamydiia</taxon>
        <taxon>Parachlamydiales</taxon>
        <taxon>Simkaniaceae</taxon>
        <taxon>Simkania</taxon>
    </lineage>
</organism>
<feature type="binding site" evidence="7">
    <location>
        <position position="91"/>
    </location>
    <ligand>
        <name>Zn(2+)</name>
        <dbReference type="ChEBI" id="CHEBI:29105"/>
        <note>catalytic</note>
    </ligand>
</feature>
<dbReference type="CDD" id="cd01285">
    <property type="entry name" value="nucleoside_deaminase"/>
    <property type="match status" value="1"/>
</dbReference>
<dbReference type="FunFam" id="3.40.140.10:FF:000005">
    <property type="entry name" value="tRNA-specific adenosine deaminase"/>
    <property type="match status" value="1"/>
</dbReference>
<evidence type="ECO:0000256" key="2">
    <source>
        <dbReference type="ARBA" id="ARBA00022694"/>
    </source>
</evidence>
<sequence>MAKDFSIFDQKMMQLALEEAKLAFNKEEVPVGAVLTLGDQVIARAHNTMETKGDPTAHAEILCIRKGAEAIGDWRLLGATLYTTLEPCVMCGGAMLLARITRVVWGAPDIRHGSNGSWIDLFEKKHPTHQLEIAGGLYEEEAANLMRLFFKDKGQNMKKTNFLLVELFDELIAFQETKLLNYAAEIIPNVTSDDILQPNDYDELENHPFFRYEEGVLKGIQTAKMAVLAKLRED</sequence>
<dbReference type="OrthoDB" id="9802676at2"/>
<dbReference type="GO" id="GO:0052717">
    <property type="term" value="F:tRNA-specific adenosine-34 deaminase activity"/>
    <property type="evidence" value="ECO:0007669"/>
    <property type="project" value="UniProtKB-UniRule"/>
</dbReference>
<evidence type="ECO:0000259" key="8">
    <source>
        <dbReference type="PROSITE" id="PS51747"/>
    </source>
</evidence>
<feature type="domain" description="CMP/dCMP-type deaminase" evidence="8">
    <location>
        <begin position="7"/>
        <end position="117"/>
    </location>
</feature>
<dbReference type="PANTHER" id="PTHR11079">
    <property type="entry name" value="CYTOSINE DEAMINASE FAMILY MEMBER"/>
    <property type="match status" value="1"/>
</dbReference>
<evidence type="ECO:0000256" key="5">
    <source>
        <dbReference type="ARBA" id="ARBA00022833"/>
    </source>
</evidence>
<dbReference type="KEGG" id="sng:SNE_A07510"/>
<protein>
    <recommendedName>
        <fullName evidence="7">tRNA-specific adenosine deaminase</fullName>
        <ecNumber evidence="7">3.5.4.33</ecNumber>
    </recommendedName>
</protein>
<evidence type="ECO:0000256" key="7">
    <source>
        <dbReference type="HAMAP-Rule" id="MF_00972"/>
    </source>
</evidence>
<proteinExistence type="inferred from homology"/>
<keyword evidence="3 7" id="KW-0479">Metal-binding</keyword>
<dbReference type="eggNOG" id="COG0590">
    <property type="taxonomic scope" value="Bacteria"/>
</dbReference>
<dbReference type="HOGENOM" id="CLU_1184414_0_0_0"/>
<dbReference type="SUPFAM" id="SSF53927">
    <property type="entry name" value="Cytidine deaminase-like"/>
    <property type="match status" value="1"/>
</dbReference>
<comment type="similarity">
    <text evidence="7">Belongs to the cytidine and deoxycytidylate deaminase family.</text>
</comment>
<dbReference type="PANTHER" id="PTHR11079:SF179">
    <property type="entry name" value="TRNA(ADENINE(34)) DEAMINASE, CHLOROPLASTIC"/>
    <property type="match status" value="1"/>
</dbReference>
<comment type="subunit">
    <text evidence="1 7">Homodimer.</text>
</comment>
<keyword evidence="5 7" id="KW-0862">Zinc</keyword>
<comment type="catalytic activity">
    <reaction evidence="6 7">
        <text>adenosine(34) in tRNA + H2O + H(+) = inosine(34) in tRNA + NH4(+)</text>
        <dbReference type="Rhea" id="RHEA:43168"/>
        <dbReference type="Rhea" id="RHEA-COMP:10373"/>
        <dbReference type="Rhea" id="RHEA-COMP:10374"/>
        <dbReference type="ChEBI" id="CHEBI:15377"/>
        <dbReference type="ChEBI" id="CHEBI:15378"/>
        <dbReference type="ChEBI" id="CHEBI:28938"/>
        <dbReference type="ChEBI" id="CHEBI:74411"/>
        <dbReference type="ChEBI" id="CHEBI:82852"/>
        <dbReference type="EC" id="3.5.4.33"/>
    </reaction>
</comment>
<evidence type="ECO:0000256" key="4">
    <source>
        <dbReference type="ARBA" id="ARBA00022801"/>
    </source>
</evidence>
<dbReference type="HAMAP" id="MF_00972">
    <property type="entry name" value="tRNA_aden_deaminase"/>
    <property type="match status" value="1"/>
</dbReference>
<dbReference type="EMBL" id="FR872582">
    <property type="protein sequence ID" value="CCB88628.1"/>
    <property type="molecule type" value="Genomic_DNA"/>
</dbReference>
<comment type="function">
    <text evidence="7">Catalyzes the deamination of adenosine to inosine at the wobble position 34 of tRNA(Arg2).</text>
</comment>
<dbReference type="InterPro" id="IPR002125">
    <property type="entry name" value="CMP_dCMP_dom"/>
</dbReference>
<dbReference type="STRING" id="331113.SNE_A07510"/>
<evidence type="ECO:0000256" key="6">
    <source>
        <dbReference type="ARBA" id="ARBA00048045"/>
    </source>
</evidence>
<dbReference type="PROSITE" id="PS51747">
    <property type="entry name" value="CYT_DCMP_DEAMINASES_2"/>
    <property type="match status" value="1"/>
</dbReference>
<accession>F8L7A6</accession>
<reference evidence="9 10" key="1">
    <citation type="journal article" date="2011" name="Mol. Biol. Evol.">
        <title>Unity in variety--the pan-genome of the Chlamydiae.</title>
        <authorList>
            <person name="Collingro A."/>
            <person name="Tischler P."/>
            <person name="Weinmaier T."/>
            <person name="Penz T."/>
            <person name="Heinz E."/>
            <person name="Brunham R.C."/>
            <person name="Read T.D."/>
            <person name="Bavoil P.M."/>
            <person name="Sachse K."/>
            <person name="Kahane S."/>
            <person name="Friedman M.G."/>
            <person name="Rattei T."/>
            <person name="Myers G.S."/>
            <person name="Horn M."/>
        </authorList>
    </citation>
    <scope>NUCLEOTIDE SEQUENCE [LARGE SCALE GENOMIC DNA]</scope>
    <source>
        <strain evidence="10">ATCC VR-1471 / Z</strain>
    </source>
</reference>
<keyword evidence="4 7" id="KW-0378">Hydrolase</keyword>
<evidence type="ECO:0000256" key="3">
    <source>
        <dbReference type="ARBA" id="ARBA00022723"/>
    </source>
</evidence>
<keyword evidence="10" id="KW-1185">Reference proteome</keyword>
<dbReference type="Gene3D" id="3.40.140.10">
    <property type="entry name" value="Cytidine Deaminase, domain 2"/>
    <property type="match status" value="1"/>
</dbReference>
<dbReference type="InterPro" id="IPR016193">
    <property type="entry name" value="Cytidine_deaminase-like"/>
</dbReference>
<feature type="active site" description="Proton donor" evidence="7">
    <location>
        <position position="60"/>
    </location>
</feature>
<comment type="cofactor">
    <cofactor evidence="7">
        <name>Zn(2+)</name>
        <dbReference type="ChEBI" id="CHEBI:29105"/>
    </cofactor>
    <text evidence="7">Binds 1 zinc ion per subunit.</text>
</comment>
<gene>
    <name evidence="7 9" type="primary">tadA</name>
    <name evidence="9" type="ordered locus">SNE_A07510</name>
</gene>
<feature type="binding site" evidence="7">
    <location>
        <position position="58"/>
    </location>
    <ligand>
        <name>Zn(2+)</name>
        <dbReference type="ChEBI" id="CHEBI:29105"/>
        <note>catalytic</note>
    </ligand>
</feature>
<dbReference type="Proteomes" id="UP000000496">
    <property type="component" value="Chromosome gsn.131"/>
</dbReference>
<dbReference type="Pfam" id="PF00383">
    <property type="entry name" value="dCMP_cyt_deam_1"/>
    <property type="match status" value="1"/>
</dbReference>
<evidence type="ECO:0000256" key="1">
    <source>
        <dbReference type="ARBA" id="ARBA00011738"/>
    </source>
</evidence>
<dbReference type="InterPro" id="IPR028883">
    <property type="entry name" value="tRNA_aden_deaminase"/>
</dbReference>
<evidence type="ECO:0000313" key="10">
    <source>
        <dbReference type="Proteomes" id="UP000000496"/>
    </source>
</evidence>
<keyword evidence="2 7" id="KW-0819">tRNA processing</keyword>
<dbReference type="GO" id="GO:0008270">
    <property type="term" value="F:zinc ion binding"/>
    <property type="evidence" value="ECO:0007669"/>
    <property type="project" value="UniProtKB-UniRule"/>
</dbReference>